<keyword evidence="4 5" id="KW-0472">Membrane</keyword>
<keyword evidence="7" id="KW-1185">Reference proteome</keyword>
<evidence type="ECO:0000256" key="3">
    <source>
        <dbReference type="ARBA" id="ARBA00022989"/>
    </source>
</evidence>
<sequence length="175" mass="18264">MGLTALDIIVILLVGGGAVFGALRGFVTETLSLIAWVAAVAAVSLFQDPLTARLEPSVGTYYGAAVLAFAILFGATYLGGKLVAKAIGARTRSSVLGPVDRVLGLGFGALKGLIISTLLFLLATMVVDTVRGGAANRPEWIRDARTFPLLNATGKAMSDYIDERRNPDRVDSPAS</sequence>
<evidence type="ECO:0000256" key="1">
    <source>
        <dbReference type="ARBA" id="ARBA00004141"/>
    </source>
</evidence>
<dbReference type="EMBL" id="JAATJE010000001">
    <property type="protein sequence ID" value="NJC33575.1"/>
    <property type="molecule type" value="Genomic_DNA"/>
</dbReference>
<name>A0ABX0XLI2_9SPHN</name>
<comment type="subcellular location">
    <subcellularLocation>
        <location evidence="1">Membrane</location>
        <topology evidence="1">Multi-pass membrane protein</topology>
    </subcellularLocation>
</comment>
<organism evidence="6 7">
    <name type="scientific">Sphingomonas jejuensis</name>
    <dbReference type="NCBI Taxonomy" id="904715"/>
    <lineage>
        <taxon>Bacteria</taxon>
        <taxon>Pseudomonadati</taxon>
        <taxon>Pseudomonadota</taxon>
        <taxon>Alphaproteobacteria</taxon>
        <taxon>Sphingomonadales</taxon>
        <taxon>Sphingomonadaceae</taxon>
        <taxon>Sphingomonas</taxon>
    </lineage>
</organism>
<evidence type="ECO:0000256" key="5">
    <source>
        <dbReference type="SAM" id="Phobius"/>
    </source>
</evidence>
<evidence type="ECO:0000256" key="4">
    <source>
        <dbReference type="ARBA" id="ARBA00023136"/>
    </source>
</evidence>
<dbReference type="PANTHER" id="PTHR36926">
    <property type="entry name" value="COLICIN V PRODUCTION PROTEIN"/>
    <property type="match status" value="1"/>
</dbReference>
<dbReference type="RefSeq" id="WP_167953542.1">
    <property type="nucleotide sequence ID" value="NZ_JAATJE010000001.1"/>
</dbReference>
<feature type="transmembrane region" description="Helical" evidence="5">
    <location>
        <begin position="59"/>
        <end position="80"/>
    </location>
</feature>
<protein>
    <submittedName>
        <fullName evidence="6">Membrane protein required for colicin V production</fullName>
    </submittedName>
</protein>
<feature type="transmembrane region" description="Helical" evidence="5">
    <location>
        <begin position="30"/>
        <end position="47"/>
    </location>
</feature>
<keyword evidence="2 5" id="KW-0812">Transmembrane</keyword>
<dbReference type="Pfam" id="PF02674">
    <property type="entry name" value="Colicin_V"/>
    <property type="match status" value="1"/>
</dbReference>
<evidence type="ECO:0000313" key="6">
    <source>
        <dbReference type="EMBL" id="NJC33575.1"/>
    </source>
</evidence>
<proteinExistence type="predicted"/>
<dbReference type="InterPro" id="IPR052719">
    <property type="entry name" value="CvpA-like"/>
</dbReference>
<reference evidence="6 7" key="1">
    <citation type="submission" date="2020-03" db="EMBL/GenBank/DDBJ databases">
        <title>Genomic Encyclopedia of Type Strains, Phase IV (KMG-IV): sequencing the most valuable type-strain genomes for metagenomic binning, comparative biology and taxonomic classification.</title>
        <authorList>
            <person name="Goeker M."/>
        </authorList>
    </citation>
    <scope>NUCLEOTIDE SEQUENCE [LARGE SCALE GENOMIC DNA]</scope>
    <source>
        <strain evidence="6 7">DSM 27651</strain>
    </source>
</reference>
<evidence type="ECO:0000256" key="2">
    <source>
        <dbReference type="ARBA" id="ARBA00022692"/>
    </source>
</evidence>
<accession>A0ABX0XLI2</accession>
<dbReference type="InterPro" id="IPR003825">
    <property type="entry name" value="Colicin-V_CvpA"/>
</dbReference>
<dbReference type="PANTHER" id="PTHR36926:SF1">
    <property type="entry name" value="COLICIN V PRODUCTION PROTEIN"/>
    <property type="match status" value="1"/>
</dbReference>
<keyword evidence="3 5" id="KW-1133">Transmembrane helix</keyword>
<evidence type="ECO:0000313" key="7">
    <source>
        <dbReference type="Proteomes" id="UP000734218"/>
    </source>
</evidence>
<feature type="transmembrane region" description="Helical" evidence="5">
    <location>
        <begin position="6"/>
        <end position="23"/>
    </location>
</feature>
<gene>
    <name evidence="6" type="ORF">GGR88_001049</name>
</gene>
<feature type="transmembrane region" description="Helical" evidence="5">
    <location>
        <begin position="101"/>
        <end position="127"/>
    </location>
</feature>
<comment type="caution">
    <text evidence="6">The sequence shown here is derived from an EMBL/GenBank/DDBJ whole genome shotgun (WGS) entry which is preliminary data.</text>
</comment>
<dbReference type="Proteomes" id="UP000734218">
    <property type="component" value="Unassembled WGS sequence"/>
</dbReference>